<evidence type="ECO:0000313" key="2">
    <source>
        <dbReference type="EMBL" id="MBD1270632.1"/>
    </source>
</evidence>
<evidence type="ECO:0000313" key="3">
    <source>
        <dbReference type="EMBL" id="MBD1271236.1"/>
    </source>
</evidence>
<protein>
    <submittedName>
        <fullName evidence="3">Methyltransferase domain-containing protein</fullName>
    </submittedName>
    <submittedName>
        <fullName evidence="4">SAM-dependent methyltransferase</fullName>
    </submittedName>
</protein>
<dbReference type="Proteomes" id="UP000587211">
    <property type="component" value="Unassembled WGS sequence"/>
</dbReference>
<dbReference type="PANTHER" id="PTHR42912">
    <property type="entry name" value="METHYLTRANSFERASE"/>
    <property type="match status" value="1"/>
</dbReference>
<evidence type="ECO:0000259" key="1">
    <source>
        <dbReference type="Pfam" id="PF08241"/>
    </source>
</evidence>
<dbReference type="RefSeq" id="WP_179424471.1">
    <property type="nucleotide sequence ID" value="NZ_BAAAMP010000001.1"/>
</dbReference>
<dbReference type="SUPFAM" id="SSF53335">
    <property type="entry name" value="S-adenosyl-L-methionine-dependent methyltransferases"/>
    <property type="match status" value="1"/>
</dbReference>
<dbReference type="InterPro" id="IPR050508">
    <property type="entry name" value="Methyltransf_Superfamily"/>
</dbReference>
<dbReference type="GO" id="GO:0032259">
    <property type="term" value="P:methylation"/>
    <property type="evidence" value="ECO:0007669"/>
    <property type="project" value="UniProtKB-KW"/>
</dbReference>
<dbReference type="EMBL" id="JACWMT010000002">
    <property type="protein sequence ID" value="MBD1270632.1"/>
    <property type="molecule type" value="Genomic_DNA"/>
</dbReference>
<evidence type="ECO:0000313" key="4">
    <source>
        <dbReference type="EMBL" id="NYI38019.1"/>
    </source>
</evidence>
<comment type="caution">
    <text evidence="3">The sequence shown here is derived from an EMBL/GenBank/DDBJ whole genome shotgun (WGS) entry which is preliminary data.</text>
</comment>
<dbReference type="AlphaFoldDB" id="A0A8I0KHR4"/>
<dbReference type="GO" id="GO:0008757">
    <property type="term" value="F:S-adenosylmethionine-dependent methyltransferase activity"/>
    <property type="evidence" value="ECO:0007669"/>
    <property type="project" value="InterPro"/>
</dbReference>
<evidence type="ECO:0000313" key="5">
    <source>
        <dbReference type="Proteomes" id="UP000587211"/>
    </source>
</evidence>
<organism evidence="3 6">
    <name type="scientific">Aeromicrobium tamlense</name>
    <dbReference type="NCBI Taxonomy" id="375541"/>
    <lineage>
        <taxon>Bacteria</taxon>
        <taxon>Bacillati</taxon>
        <taxon>Actinomycetota</taxon>
        <taxon>Actinomycetes</taxon>
        <taxon>Propionibacteriales</taxon>
        <taxon>Nocardioidaceae</taxon>
        <taxon>Aeromicrobium</taxon>
    </lineage>
</organism>
<keyword evidence="3" id="KW-0489">Methyltransferase</keyword>
<reference evidence="3" key="2">
    <citation type="submission" date="2020-09" db="EMBL/GenBank/DDBJ databases">
        <title>Novel species in genus Aeromicrobium.</title>
        <authorList>
            <person name="Zhang G."/>
        </authorList>
    </citation>
    <scope>NUCLEOTIDE SEQUENCE</scope>
    <source>
        <strain evidence="3">SSW1-57</strain>
    </source>
</reference>
<dbReference type="InterPro" id="IPR029063">
    <property type="entry name" value="SAM-dependent_MTases_sf"/>
</dbReference>
<keyword evidence="3" id="KW-0808">Transferase</keyword>
<keyword evidence="5" id="KW-1185">Reference proteome</keyword>
<reference evidence="4 5" key="1">
    <citation type="submission" date="2020-07" db="EMBL/GenBank/DDBJ databases">
        <title>Sequencing the genomes of 1000 actinobacteria strains.</title>
        <authorList>
            <person name="Klenk H.-P."/>
        </authorList>
    </citation>
    <scope>NUCLEOTIDE SEQUENCE [LARGE SCALE GENOMIC DNA]</scope>
    <source>
        <strain evidence="4 5">DSM 19087</strain>
    </source>
</reference>
<dbReference type="EMBL" id="JACBZN010000001">
    <property type="protein sequence ID" value="NYI38019.1"/>
    <property type="molecule type" value="Genomic_DNA"/>
</dbReference>
<dbReference type="Proteomes" id="UP000659061">
    <property type="component" value="Unassembled WGS sequence"/>
</dbReference>
<dbReference type="CDD" id="cd02440">
    <property type="entry name" value="AdoMet_MTases"/>
    <property type="match status" value="1"/>
</dbReference>
<accession>A0A8I0KHR4</accession>
<dbReference type="InterPro" id="IPR013216">
    <property type="entry name" value="Methyltransf_11"/>
</dbReference>
<gene>
    <name evidence="4" type="ORF">BJ975_001394</name>
    <name evidence="2" type="ORF">IDH50_10350</name>
    <name evidence="3" type="ORF">IDH50_13410</name>
</gene>
<evidence type="ECO:0000313" key="6">
    <source>
        <dbReference type="Proteomes" id="UP000659061"/>
    </source>
</evidence>
<dbReference type="EMBL" id="JACWMT010000003">
    <property type="protein sequence ID" value="MBD1271236.1"/>
    <property type="molecule type" value="Genomic_DNA"/>
</dbReference>
<dbReference type="Pfam" id="PF08241">
    <property type="entry name" value="Methyltransf_11"/>
    <property type="match status" value="1"/>
</dbReference>
<sequence>MSADSPSFHAVDASSDAAQLAALMALDVQAQLPSILRLHAWLLEALDPLPGMEALDVGCGTGEDIRGLAVSVAPTGSATGVDPSETMLAEARRRGEASRNPARFVQGSAEALPLDDASVDLVRSERVLQHLVDPAVAVGEMARVLRPGGRIGLIDTDWRTLATWPGDPHLKAAWHEDWGGVTSPEAGAQLLDLVLRHGFVDARVTTEVLMLRPRQLDLPPLSFVVEAAARRAAAAGEAADWRRQLEESAARGSFVFAVTLYAVVATRVL</sequence>
<name>A0A8I0KHR4_9ACTN</name>
<dbReference type="Gene3D" id="3.40.50.150">
    <property type="entry name" value="Vaccinia Virus protein VP39"/>
    <property type="match status" value="1"/>
</dbReference>
<feature type="domain" description="Methyltransferase type 11" evidence="1">
    <location>
        <begin position="55"/>
        <end position="151"/>
    </location>
</feature>
<proteinExistence type="predicted"/>